<comment type="caution">
    <text evidence="1">The sequence shown here is derived from an EMBL/GenBank/DDBJ whole genome shotgun (WGS) entry which is preliminary data.</text>
</comment>
<name>A0A815Z6R6_ADIRI</name>
<gene>
    <name evidence="1" type="ORF">XAT740_LOCUS45277</name>
</gene>
<protein>
    <submittedName>
        <fullName evidence="1">Uncharacterized protein</fullName>
    </submittedName>
</protein>
<reference evidence="1" key="1">
    <citation type="submission" date="2021-02" db="EMBL/GenBank/DDBJ databases">
        <authorList>
            <person name="Nowell W R."/>
        </authorList>
    </citation>
    <scope>NUCLEOTIDE SEQUENCE</scope>
</reference>
<dbReference type="Proteomes" id="UP000663828">
    <property type="component" value="Unassembled WGS sequence"/>
</dbReference>
<dbReference type="AlphaFoldDB" id="A0A815Z6R6"/>
<keyword evidence="2" id="KW-1185">Reference proteome</keyword>
<evidence type="ECO:0000313" key="2">
    <source>
        <dbReference type="Proteomes" id="UP000663828"/>
    </source>
</evidence>
<dbReference type="EMBL" id="CAJNOR010005883">
    <property type="protein sequence ID" value="CAF1578880.1"/>
    <property type="molecule type" value="Genomic_DNA"/>
</dbReference>
<proteinExistence type="predicted"/>
<organism evidence="1 2">
    <name type="scientific">Adineta ricciae</name>
    <name type="common">Rotifer</name>
    <dbReference type="NCBI Taxonomy" id="249248"/>
    <lineage>
        <taxon>Eukaryota</taxon>
        <taxon>Metazoa</taxon>
        <taxon>Spiralia</taxon>
        <taxon>Gnathifera</taxon>
        <taxon>Rotifera</taxon>
        <taxon>Eurotatoria</taxon>
        <taxon>Bdelloidea</taxon>
        <taxon>Adinetida</taxon>
        <taxon>Adinetidae</taxon>
        <taxon>Adineta</taxon>
    </lineage>
</organism>
<evidence type="ECO:0000313" key="1">
    <source>
        <dbReference type="EMBL" id="CAF1578880.1"/>
    </source>
</evidence>
<accession>A0A815Z6R6</accession>
<sequence length="86" mass="10038">MSYEFRIQQFQQPEENATEVNTIMKRSFSPSVYIDTIGMVCVFQNNTCPIFTPHGKLITYDGWHTMKHGARYVGEIIFSQYPLNQL</sequence>